<dbReference type="AlphaFoldDB" id="C5LUL1"/>
<feature type="non-terminal residue" evidence="2">
    <location>
        <position position="59"/>
    </location>
</feature>
<accession>C5LUL1</accession>
<organism evidence="3">
    <name type="scientific">Perkinsus marinus (strain ATCC 50983 / TXsc)</name>
    <dbReference type="NCBI Taxonomy" id="423536"/>
    <lineage>
        <taxon>Eukaryota</taxon>
        <taxon>Sar</taxon>
        <taxon>Alveolata</taxon>
        <taxon>Perkinsozoa</taxon>
        <taxon>Perkinsea</taxon>
        <taxon>Perkinsida</taxon>
        <taxon>Perkinsidae</taxon>
        <taxon>Perkinsus</taxon>
    </lineage>
</organism>
<feature type="compositionally biased region" description="Acidic residues" evidence="1">
    <location>
        <begin position="32"/>
        <end position="45"/>
    </location>
</feature>
<evidence type="ECO:0000313" key="2">
    <source>
        <dbReference type="EMBL" id="EEQ99581.1"/>
    </source>
</evidence>
<dbReference type="GeneID" id="9051344"/>
<dbReference type="RefSeq" id="XP_002766864.1">
    <property type="nucleotide sequence ID" value="XM_002766818.1"/>
</dbReference>
<protein>
    <submittedName>
        <fullName evidence="2">Uncharacterized protein</fullName>
    </submittedName>
</protein>
<name>C5LUL1_PERM5</name>
<sequence length="59" mass="6777">VHNRWARAVKDMSDALGNTEEAKLLNLPVEHENDDLDEKMEEDMQETVFGNEGDDDRFG</sequence>
<dbReference type="Proteomes" id="UP000007800">
    <property type="component" value="Unassembled WGS sequence"/>
</dbReference>
<proteinExistence type="predicted"/>
<gene>
    <name evidence="2" type="ORF">Pmar_PMAR015106</name>
</gene>
<evidence type="ECO:0000313" key="3">
    <source>
        <dbReference type="Proteomes" id="UP000007800"/>
    </source>
</evidence>
<evidence type="ECO:0000256" key="1">
    <source>
        <dbReference type="SAM" id="MobiDB-lite"/>
    </source>
</evidence>
<feature type="region of interest" description="Disordered" evidence="1">
    <location>
        <begin position="23"/>
        <end position="59"/>
    </location>
</feature>
<keyword evidence="3" id="KW-1185">Reference proteome</keyword>
<dbReference type="OrthoDB" id="439834at2759"/>
<dbReference type="InParanoid" id="C5LUL1"/>
<dbReference type="EMBL" id="GG685521">
    <property type="protein sequence ID" value="EEQ99581.1"/>
    <property type="molecule type" value="Genomic_DNA"/>
</dbReference>
<reference evidence="2 3" key="1">
    <citation type="submission" date="2008-07" db="EMBL/GenBank/DDBJ databases">
        <authorList>
            <person name="El-Sayed N."/>
            <person name="Caler E."/>
            <person name="Inman J."/>
            <person name="Amedeo P."/>
            <person name="Hass B."/>
            <person name="Wortman J."/>
        </authorList>
    </citation>
    <scope>NUCLEOTIDE SEQUENCE [LARGE SCALE GENOMIC DNA]</scope>
    <source>
        <strain evidence="3">ATCC 50983 / TXsc</strain>
    </source>
</reference>
<feature type="non-terminal residue" evidence="2">
    <location>
        <position position="1"/>
    </location>
</feature>